<dbReference type="SUPFAM" id="SSF56281">
    <property type="entry name" value="Metallo-hydrolase/oxidoreductase"/>
    <property type="match status" value="1"/>
</dbReference>
<accession>A0A7C4JT94</accession>
<evidence type="ECO:0000313" key="2">
    <source>
        <dbReference type="EMBL" id="HGQ86496.1"/>
    </source>
</evidence>
<reference evidence="2" key="1">
    <citation type="journal article" date="2020" name="mSystems">
        <title>Genome- and Community-Level Interaction Insights into Carbon Utilization and Element Cycling Functions of Hydrothermarchaeota in Hydrothermal Sediment.</title>
        <authorList>
            <person name="Zhou Z."/>
            <person name="Liu Y."/>
            <person name="Xu W."/>
            <person name="Pan J."/>
            <person name="Luo Z.H."/>
            <person name="Li M."/>
        </authorList>
    </citation>
    <scope>NUCLEOTIDE SEQUENCE [LARGE SCALE GENOMIC DNA]</scope>
    <source>
        <strain evidence="2">SpSt-6</strain>
    </source>
</reference>
<dbReference type="InterPro" id="IPR036866">
    <property type="entry name" value="RibonucZ/Hydroxyglut_hydro"/>
</dbReference>
<protein>
    <submittedName>
        <fullName evidence="2">Ribonuclease Z</fullName>
    </submittedName>
</protein>
<dbReference type="InterPro" id="IPR001279">
    <property type="entry name" value="Metallo-B-lactamas"/>
</dbReference>
<dbReference type="EMBL" id="DSZN01000145">
    <property type="protein sequence ID" value="HGQ86496.1"/>
    <property type="molecule type" value="Genomic_DNA"/>
</dbReference>
<dbReference type="SMART" id="SM00849">
    <property type="entry name" value="Lactamase_B"/>
    <property type="match status" value="1"/>
</dbReference>
<dbReference type="Pfam" id="PF23023">
    <property type="entry name" value="Anti-Pycsar_Apyc1"/>
    <property type="match status" value="1"/>
</dbReference>
<comment type="caution">
    <text evidence="2">The sequence shown here is derived from an EMBL/GenBank/DDBJ whole genome shotgun (WGS) entry which is preliminary data.</text>
</comment>
<dbReference type="GO" id="GO:0042781">
    <property type="term" value="F:3'-tRNA processing endoribonuclease activity"/>
    <property type="evidence" value="ECO:0007669"/>
    <property type="project" value="TreeGrafter"/>
</dbReference>
<dbReference type="AlphaFoldDB" id="A0A7C4JT94"/>
<gene>
    <name evidence="2" type="ORF">ENT66_09655</name>
</gene>
<feature type="domain" description="Metallo-beta-lactamase" evidence="1">
    <location>
        <begin position="18"/>
        <end position="220"/>
    </location>
</feature>
<dbReference type="Gene3D" id="3.60.15.10">
    <property type="entry name" value="Ribonuclease Z/Hydroxyacylglutathione hydrolase-like"/>
    <property type="match status" value="1"/>
</dbReference>
<name>A0A7C4JT94_9BACT</name>
<evidence type="ECO:0000259" key="1">
    <source>
        <dbReference type="SMART" id="SM00849"/>
    </source>
</evidence>
<dbReference type="PANTHER" id="PTHR46018:SF4">
    <property type="entry name" value="METALLO-HYDROLASE YHFI-RELATED"/>
    <property type="match status" value="1"/>
</dbReference>
<organism evidence="2">
    <name type="scientific">Thermodesulfobacterium geofontis</name>
    <dbReference type="NCBI Taxonomy" id="1295609"/>
    <lineage>
        <taxon>Bacteria</taxon>
        <taxon>Pseudomonadati</taxon>
        <taxon>Thermodesulfobacteriota</taxon>
        <taxon>Thermodesulfobacteria</taxon>
        <taxon>Thermodesulfobacteriales</taxon>
        <taxon>Thermodesulfobacteriaceae</taxon>
        <taxon>Thermodesulfobacterium</taxon>
    </lineage>
</organism>
<proteinExistence type="predicted"/>
<dbReference type="CDD" id="cd16272">
    <property type="entry name" value="RNaseZ_MBL-fold"/>
    <property type="match status" value="1"/>
</dbReference>
<dbReference type="PANTHER" id="PTHR46018">
    <property type="entry name" value="ZINC PHOSPHODIESTERASE ELAC PROTEIN 1"/>
    <property type="match status" value="1"/>
</dbReference>
<sequence length="252" mass="29062">MKIFVLGSGTGWIRLDRNSPGYLIEADDFFLLLDLGPGILRQILKIGKKLEDISAIFISHFHPDHVTDLIPFLFATRYSLGYKRILPISLYVSEDFSQFYNTLKIAFRDWIEPPKGLLNINLLPKQKKYRFFIGPFKAYTTPVKHNPESLAIRLEHEGRSLVYSGDTGYCEELIELSEGADLLIIECSNSKEFYVEHHLAPEDIALISERAKVKRIILSHFYPHSENVDLDIIKEKFKGEIFLAQDLMEIEI</sequence>